<dbReference type="PROSITE" id="PS50005">
    <property type="entry name" value="TPR"/>
    <property type="match status" value="1"/>
</dbReference>
<dbReference type="InterPro" id="IPR055217">
    <property type="entry name" value="TPR_EMC2"/>
</dbReference>
<keyword evidence="4" id="KW-0256">Endoplasmic reticulum</keyword>
<feature type="domain" description="EMC2 TPR-like" evidence="5">
    <location>
        <begin position="113"/>
        <end position="217"/>
    </location>
</feature>
<evidence type="ECO:0000313" key="6">
    <source>
        <dbReference type="EMBL" id="CAD9714018.1"/>
    </source>
</evidence>
<feature type="repeat" description="TPR" evidence="3">
    <location>
        <begin position="174"/>
        <end position="207"/>
    </location>
</feature>
<dbReference type="InterPro" id="IPR019734">
    <property type="entry name" value="TPR_rpt"/>
</dbReference>
<comment type="subunit">
    <text evidence="4">Component of the ER membrane protein complex (EMC).</text>
</comment>
<evidence type="ECO:0000256" key="3">
    <source>
        <dbReference type="PROSITE-ProRule" id="PRU00339"/>
    </source>
</evidence>
<comment type="function">
    <text evidence="4">Part of the endoplasmic reticulum membrane protein complex (EMC) that enables the energy-independent insertion into endoplasmic reticulum membranes of newly synthesized membrane proteins.</text>
</comment>
<organism evidence="6">
    <name type="scientific">Chloropicon primus</name>
    <dbReference type="NCBI Taxonomy" id="1764295"/>
    <lineage>
        <taxon>Eukaryota</taxon>
        <taxon>Viridiplantae</taxon>
        <taxon>Chlorophyta</taxon>
        <taxon>Chloropicophyceae</taxon>
        <taxon>Chloropicales</taxon>
        <taxon>Chloropicaceae</taxon>
        <taxon>Chloropicon</taxon>
    </lineage>
</organism>
<keyword evidence="1" id="KW-0677">Repeat</keyword>
<evidence type="ECO:0000256" key="4">
    <source>
        <dbReference type="RuleBase" id="RU367091"/>
    </source>
</evidence>
<evidence type="ECO:0000259" key="5">
    <source>
        <dbReference type="Pfam" id="PF22890"/>
    </source>
</evidence>
<dbReference type="SMART" id="SM00028">
    <property type="entry name" value="TPR"/>
    <property type="match status" value="2"/>
</dbReference>
<dbReference type="PANTHER" id="PTHR12760">
    <property type="entry name" value="TETRATRICOPEPTIDE REPEAT PROTEIN"/>
    <property type="match status" value="1"/>
</dbReference>
<accession>A0A7S2T109</accession>
<dbReference type="InterPro" id="IPR011990">
    <property type="entry name" value="TPR-like_helical_dom_sf"/>
</dbReference>
<dbReference type="Pfam" id="PF22890">
    <property type="entry name" value="TPR_EMC2"/>
    <property type="match status" value="1"/>
</dbReference>
<sequence>MAPLASQKALSSCLDRCENAGDGKLPPCEDVMELLRLCRDGRVRMSEQVAKHGKSLIQNSKRNRQLSEEENWLVHEQVCYALLDTGDIDEAKEIVEKLSLRFPKSLRVFLLQGALCECCEDYGKAQEVYERILQENEAHQGAMKRQCCVAKAQGDTEKAIGMLKKYLDVFMTDVEAWEELASLYLSMQMTKQAAFCYEEAILIQPQNPTNHLKYADLLYVLSNASTLHLLHQAIGYYSVVLDLTNGTSVHAKYGVLSCCDAIKSQGRGASAKLTEDEEKLLSKVSRELTTSYEERSPQLAVHLKATGITTTT</sequence>
<protein>
    <recommendedName>
        <fullName evidence="4">ER membrane protein complex subunit 2</fullName>
    </recommendedName>
</protein>
<comment type="similarity">
    <text evidence="4">Belongs to the EMC2 family.</text>
</comment>
<proteinExistence type="inferred from homology"/>
<keyword evidence="2 3" id="KW-0802">TPR repeat</keyword>
<keyword evidence="4" id="KW-0472">Membrane</keyword>
<comment type="subcellular location">
    <subcellularLocation>
        <location evidence="4">Endoplasmic reticulum membrane</location>
        <topology evidence="4">Peripheral membrane protein</topology>
        <orientation evidence="4">Cytoplasmic side</orientation>
    </subcellularLocation>
</comment>
<dbReference type="EMBL" id="HBHL01004479">
    <property type="protein sequence ID" value="CAD9714018.1"/>
    <property type="molecule type" value="Transcribed_RNA"/>
</dbReference>
<evidence type="ECO:0000256" key="1">
    <source>
        <dbReference type="ARBA" id="ARBA00022737"/>
    </source>
</evidence>
<gene>
    <name evidence="6" type="ORF">CPRI1469_LOCUS2870</name>
</gene>
<dbReference type="GO" id="GO:0072546">
    <property type="term" value="C:EMC complex"/>
    <property type="evidence" value="ECO:0007669"/>
    <property type="project" value="UniProtKB-UniRule"/>
</dbReference>
<dbReference type="AlphaFoldDB" id="A0A7S2T109"/>
<evidence type="ECO:0000256" key="2">
    <source>
        <dbReference type="ARBA" id="ARBA00022803"/>
    </source>
</evidence>
<name>A0A7S2T109_9CHLO</name>
<reference evidence="6" key="1">
    <citation type="submission" date="2021-01" db="EMBL/GenBank/DDBJ databases">
        <authorList>
            <person name="Corre E."/>
            <person name="Pelletier E."/>
            <person name="Niang G."/>
            <person name="Scheremetjew M."/>
            <person name="Finn R."/>
            <person name="Kale V."/>
            <person name="Holt S."/>
            <person name="Cochrane G."/>
            <person name="Meng A."/>
            <person name="Brown T."/>
            <person name="Cohen L."/>
        </authorList>
    </citation>
    <scope>NUCLEOTIDE SEQUENCE</scope>
    <source>
        <strain evidence="6">CCMP1205</strain>
    </source>
</reference>
<dbReference type="Gene3D" id="1.25.40.10">
    <property type="entry name" value="Tetratricopeptide repeat domain"/>
    <property type="match status" value="1"/>
</dbReference>
<dbReference type="InterPro" id="IPR039856">
    <property type="entry name" value="EMC2-like"/>
</dbReference>
<dbReference type="SUPFAM" id="SSF48452">
    <property type="entry name" value="TPR-like"/>
    <property type="match status" value="1"/>
</dbReference>